<proteinExistence type="predicted"/>
<sequence>MDTSQLASSQEIDIMVVIDTDYVKEYMKSNNLTPCTDDITKAVPIDHAGKYMIVPTTNVAGGQATGDLNFTARAGDTVCFRGCSIYQNSDDAIIIYKVQNYAGVDVFNGNPIQYEGVDRKQAAIPDHTKADGLPALPANVLFQSLDARIGGTGQGSYYIYFALYTLDPKNSDKQNLYSYCRWDPTITVK</sequence>
<gene>
    <name evidence="2" type="ORF">DRF57_02045</name>
    <name evidence="1" type="ORF">J2787_002295</name>
</gene>
<dbReference type="EMBL" id="JAVDQY010000002">
    <property type="protein sequence ID" value="MDR6526915.1"/>
    <property type="molecule type" value="Genomic_DNA"/>
</dbReference>
<dbReference type="Proteomes" id="UP000256491">
    <property type="component" value="Unassembled WGS sequence"/>
</dbReference>
<dbReference type="Proteomes" id="UP001184861">
    <property type="component" value="Unassembled WGS sequence"/>
</dbReference>
<dbReference type="InterPro" id="IPR021087">
    <property type="entry name" value="Uncharacterised_PixA/AidA"/>
</dbReference>
<evidence type="ECO:0000313" key="1">
    <source>
        <dbReference type="EMBL" id="MDR6526915.1"/>
    </source>
</evidence>
<dbReference type="RefSeq" id="WP_047484831.1">
    <property type="nucleotide sequence ID" value="NZ_BJYH01000006.1"/>
</dbReference>
<reference evidence="2" key="2">
    <citation type="submission" date="2018-06" db="EMBL/GenBank/DDBJ databases">
        <authorList>
            <person name="Newman J.D."/>
            <person name="Hugo C.J."/>
            <person name="Kriek I.-M."/>
            <person name="Nel L."/>
        </authorList>
    </citation>
    <scope>NUCLEOTIDE SEQUENCE</scope>
    <source>
        <strain evidence="2">KCTC 22548</strain>
    </source>
</reference>
<evidence type="ECO:0000313" key="3">
    <source>
        <dbReference type="Proteomes" id="UP000256491"/>
    </source>
</evidence>
<reference evidence="2 3" key="1">
    <citation type="journal article" date="2010" name="Syst. Appl. Microbiol.">
        <title>Four new species of Chryseobacterium from the rhizosphere of coastal sand dune plants, Chryseobacterium elymi sp. nov., Chryseobacterium hagamense sp. nov., Chryseobacterium lathyri sp. nov. and Chryseobacterium rhizosphaerae sp. nov.</title>
        <authorList>
            <person name="Cho S.H."/>
            <person name="Lee K.S."/>
            <person name="Shin D.S."/>
            <person name="Han J.H."/>
            <person name="Park K.S."/>
            <person name="Lee C.H."/>
            <person name="Park K.H."/>
            <person name="Kim S.B."/>
        </authorList>
    </citation>
    <scope>NUCLEOTIDE SEQUENCE [LARGE SCALE GENOMIC DNA]</scope>
    <source>
        <strain evidence="2 3">KCTC 22548</strain>
    </source>
</reference>
<evidence type="ECO:0000313" key="4">
    <source>
        <dbReference type="Proteomes" id="UP001184861"/>
    </source>
</evidence>
<dbReference type="Gene3D" id="2.60.40.3910">
    <property type="entry name" value="Inclusion body protein"/>
    <property type="match status" value="1"/>
</dbReference>
<comment type="caution">
    <text evidence="1">The sequence shown here is derived from an EMBL/GenBank/DDBJ whole genome shotgun (WGS) entry which is preliminary data.</text>
</comment>
<name>A0AAE3Y8G7_9FLAO</name>
<dbReference type="AlphaFoldDB" id="A0AAE3Y8G7"/>
<dbReference type="EMBL" id="QNUF01000002">
    <property type="protein sequence ID" value="REC78237.1"/>
    <property type="molecule type" value="Genomic_DNA"/>
</dbReference>
<keyword evidence="2" id="KW-0804">Transcription</keyword>
<protein>
    <submittedName>
        <fullName evidence="2">DNA-directed RNA polymerase subunit beta</fullName>
    </submittedName>
</protein>
<organism evidence="1 4">
    <name type="scientific">Chryseobacterium rhizosphaerae</name>
    <dbReference type="NCBI Taxonomy" id="395937"/>
    <lineage>
        <taxon>Bacteria</taxon>
        <taxon>Pseudomonadati</taxon>
        <taxon>Bacteroidota</taxon>
        <taxon>Flavobacteriia</taxon>
        <taxon>Flavobacteriales</taxon>
        <taxon>Weeksellaceae</taxon>
        <taxon>Chryseobacterium group</taxon>
        <taxon>Chryseobacterium</taxon>
    </lineage>
</organism>
<dbReference type="InterPro" id="IPR038712">
    <property type="entry name" value="PixA-like_sf"/>
</dbReference>
<evidence type="ECO:0000313" key="2">
    <source>
        <dbReference type="EMBL" id="REC78237.1"/>
    </source>
</evidence>
<dbReference type="GO" id="GO:0000428">
    <property type="term" value="C:DNA-directed RNA polymerase complex"/>
    <property type="evidence" value="ECO:0007669"/>
    <property type="project" value="UniProtKB-KW"/>
</dbReference>
<reference evidence="1" key="3">
    <citation type="submission" date="2023-07" db="EMBL/GenBank/DDBJ databases">
        <title>Sorghum-associated microbial communities from plants grown in Nebraska, USA.</title>
        <authorList>
            <person name="Schachtman D."/>
        </authorList>
    </citation>
    <scope>NUCLEOTIDE SEQUENCE</scope>
    <source>
        <strain evidence="1">DS2360</strain>
    </source>
</reference>
<accession>A0AAE3Y8G7</accession>
<dbReference type="Pfam" id="PF12306">
    <property type="entry name" value="PixA"/>
    <property type="match status" value="1"/>
</dbReference>
<keyword evidence="3" id="KW-1185">Reference proteome</keyword>
<keyword evidence="2" id="KW-0240">DNA-directed RNA polymerase</keyword>